<dbReference type="RefSeq" id="WP_046279815.1">
    <property type="nucleotide sequence ID" value="NZ_LATL02000156.1"/>
</dbReference>
<comment type="caution">
    <text evidence="1">The sequence shown here is derived from an EMBL/GenBank/DDBJ whole genome shotgun (WGS) entry which is preliminary data.</text>
</comment>
<proteinExistence type="predicted"/>
<reference evidence="1 2" key="1">
    <citation type="submission" date="2015-06" db="EMBL/GenBank/DDBJ databases">
        <title>Draft genome assembly of filamentous brackish cyanobacterium Limnoraphis robusta strain CS-951.</title>
        <authorList>
            <person name="Willis A."/>
            <person name="Parks M."/>
            <person name="Burford M.A."/>
        </authorList>
    </citation>
    <scope>NUCLEOTIDE SEQUENCE [LARGE SCALE GENOMIC DNA]</scope>
    <source>
        <strain evidence="1 2">CS-951</strain>
    </source>
</reference>
<evidence type="ECO:0000313" key="1">
    <source>
        <dbReference type="EMBL" id="KKD36889.1"/>
    </source>
</evidence>
<dbReference type="Proteomes" id="UP000033607">
    <property type="component" value="Unassembled WGS sequence"/>
</dbReference>
<protein>
    <recommendedName>
        <fullName evidence="3">Calx-beta domain-containing protein</fullName>
    </recommendedName>
</protein>
<dbReference type="AlphaFoldDB" id="A0A0F5YD99"/>
<evidence type="ECO:0000313" key="2">
    <source>
        <dbReference type="Proteomes" id="UP000033607"/>
    </source>
</evidence>
<accession>A0A0F5YD99</accession>
<sequence>MPTLSLTATPTTLIEAEQTLLTLNFNLDEPPPAEGIIVTLSSDMINSLGEFDVFATQFSGAQIVSVSDNTDGFTLRLTEQTASISLPVFTDNEEEGSETITFTVEAGVGLTLDPDASSVAITLQDIADSTPTPTPVESFYDEAVDGDISGDRNAPTILELEEGVNSLTG</sequence>
<organism evidence="1 2">
    <name type="scientific">Limnoraphis robusta CS-951</name>
    <dbReference type="NCBI Taxonomy" id="1637645"/>
    <lineage>
        <taxon>Bacteria</taxon>
        <taxon>Bacillati</taxon>
        <taxon>Cyanobacteriota</taxon>
        <taxon>Cyanophyceae</taxon>
        <taxon>Oscillatoriophycideae</taxon>
        <taxon>Oscillatoriales</taxon>
        <taxon>Sirenicapillariaceae</taxon>
        <taxon>Limnoraphis</taxon>
    </lineage>
</organism>
<evidence type="ECO:0008006" key="3">
    <source>
        <dbReference type="Google" id="ProtNLM"/>
    </source>
</evidence>
<dbReference type="EMBL" id="LATL02000156">
    <property type="protein sequence ID" value="KKD36889.1"/>
    <property type="molecule type" value="Genomic_DNA"/>
</dbReference>
<gene>
    <name evidence="1" type="ORF">WN50_17275</name>
</gene>
<name>A0A0F5YD99_9CYAN</name>